<dbReference type="InterPro" id="IPR005656">
    <property type="entry name" value="MmgE_PrpD"/>
</dbReference>
<keyword evidence="3" id="KW-1185">Reference proteome</keyword>
<dbReference type="AlphaFoldDB" id="A0A8J4XFU8"/>
<dbReference type="GO" id="GO:0047613">
    <property type="term" value="F:aconitate decarboxylase activity"/>
    <property type="evidence" value="ECO:0007669"/>
    <property type="project" value="TreeGrafter"/>
</dbReference>
<reference evidence="2" key="1">
    <citation type="submission" date="2020-07" db="EMBL/GenBank/DDBJ databases">
        <title>Clarias magur genome sequencing, assembly and annotation.</title>
        <authorList>
            <person name="Kushwaha B."/>
            <person name="Kumar R."/>
            <person name="Das P."/>
            <person name="Joshi C.G."/>
            <person name="Kumar D."/>
            <person name="Nagpure N.S."/>
            <person name="Pandey M."/>
            <person name="Agarwal S."/>
            <person name="Srivastava S."/>
            <person name="Singh M."/>
            <person name="Sahoo L."/>
            <person name="Jayasankar P."/>
            <person name="Meher P.K."/>
            <person name="Koringa P.G."/>
            <person name="Iquebal M.A."/>
            <person name="Das S.P."/>
            <person name="Bit A."/>
            <person name="Patnaik S."/>
            <person name="Patel N."/>
            <person name="Shah T.M."/>
            <person name="Hinsu A."/>
            <person name="Jena J.K."/>
        </authorList>
    </citation>
    <scope>NUCLEOTIDE SEQUENCE</scope>
    <source>
        <strain evidence="2">CIFAMagur01</strain>
        <tissue evidence="2">Testis</tissue>
    </source>
</reference>
<dbReference type="OrthoDB" id="10267976at2759"/>
<comment type="caution">
    <text evidence="2">The sequence shown here is derived from an EMBL/GenBank/DDBJ whole genome shotgun (WGS) entry which is preliminary data.</text>
</comment>
<accession>A0A8J4XFU8</accession>
<gene>
    <name evidence="2" type="primary">acod1</name>
    <name evidence="2" type="ORF">DAT39_004429</name>
</gene>
<protein>
    <submittedName>
        <fullName evidence="2">Cis-aconitate decarboxylase</fullName>
    </submittedName>
</protein>
<evidence type="ECO:0000313" key="3">
    <source>
        <dbReference type="Proteomes" id="UP000727407"/>
    </source>
</evidence>
<dbReference type="EMBL" id="QNUK01000039">
    <property type="protein sequence ID" value="KAF5905880.1"/>
    <property type="molecule type" value="Genomic_DNA"/>
</dbReference>
<sequence length="54" mass="5902">SVTESFGKAISSLSTAHLTDGVIRRSKRMMLDTLGVALLGTRTPVFNVIFQYSK</sequence>
<dbReference type="InterPro" id="IPR036148">
    <property type="entry name" value="MmgE/PrpD_sf"/>
</dbReference>
<evidence type="ECO:0000313" key="2">
    <source>
        <dbReference type="EMBL" id="KAF5905880.1"/>
    </source>
</evidence>
<evidence type="ECO:0000256" key="1">
    <source>
        <dbReference type="ARBA" id="ARBA00006174"/>
    </source>
</evidence>
<feature type="non-terminal residue" evidence="2">
    <location>
        <position position="1"/>
    </location>
</feature>
<dbReference type="GO" id="GO:0005739">
    <property type="term" value="C:mitochondrion"/>
    <property type="evidence" value="ECO:0007669"/>
    <property type="project" value="TreeGrafter"/>
</dbReference>
<dbReference type="InterPro" id="IPR042183">
    <property type="entry name" value="MmgE/PrpD_sf_1"/>
</dbReference>
<feature type="non-terminal residue" evidence="2">
    <location>
        <position position="54"/>
    </location>
</feature>
<dbReference type="PANTHER" id="PTHR16943:SF11">
    <property type="entry name" value="CIS-ACONITATE DECARBOXYLASE"/>
    <property type="match status" value="1"/>
</dbReference>
<dbReference type="Gene3D" id="1.10.4100.10">
    <property type="entry name" value="2-methylcitrate dehydratase PrpD"/>
    <property type="match status" value="1"/>
</dbReference>
<name>A0A8J4XFU8_CLAMG</name>
<dbReference type="SUPFAM" id="SSF103378">
    <property type="entry name" value="2-methylcitrate dehydratase PrpD"/>
    <property type="match status" value="1"/>
</dbReference>
<dbReference type="PANTHER" id="PTHR16943">
    <property type="entry name" value="2-METHYLCITRATE DEHYDRATASE-RELATED"/>
    <property type="match status" value="1"/>
</dbReference>
<organism evidence="2 3">
    <name type="scientific">Clarias magur</name>
    <name type="common">Asian catfish</name>
    <name type="synonym">Macropteronotus magur</name>
    <dbReference type="NCBI Taxonomy" id="1594786"/>
    <lineage>
        <taxon>Eukaryota</taxon>
        <taxon>Metazoa</taxon>
        <taxon>Chordata</taxon>
        <taxon>Craniata</taxon>
        <taxon>Vertebrata</taxon>
        <taxon>Euteleostomi</taxon>
        <taxon>Actinopterygii</taxon>
        <taxon>Neopterygii</taxon>
        <taxon>Teleostei</taxon>
        <taxon>Ostariophysi</taxon>
        <taxon>Siluriformes</taxon>
        <taxon>Clariidae</taxon>
        <taxon>Clarias</taxon>
    </lineage>
</organism>
<dbReference type="GO" id="GO:0006952">
    <property type="term" value="P:defense response"/>
    <property type="evidence" value="ECO:0007669"/>
    <property type="project" value="TreeGrafter"/>
</dbReference>
<comment type="similarity">
    <text evidence="1">Belongs to the PrpD family.</text>
</comment>
<proteinExistence type="inferred from homology"/>
<dbReference type="Proteomes" id="UP000727407">
    <property type="component" value="Unassembled WGS sequence"/>
</dbReference>